<reference evidence="5" key="1">
    <citation type="journal article" date="2015" name="Nature">
        <title>Complex archaea that bridge the gap between prokaryotes and eukaryotes.</title>
        <authorList>
            <person name="Spang A."/>
            <person name="Saw J.H."/>
            <person name="Jorgensen S.L."/>
            <person name="Zaremba-Niedzwiedzka K."/>
            <person name="Martijn J."/>
            <person name="Lind A.E."/>
            <person name="van Eijk R."/>
            <person name="Schleper C."/>
            <person name="Guy L."/>
            <person name="Ettema T.J."/>
        </authorList>
    </citation>
    <scope>NUCLEOTIDE SEQUENCE</scope>
</reference>
<dbReference type="PANTHER" id="PTHR32467">
    <property type="entry name" value="AP2-LIKE ETHYLENE-RESPONSIVE TRANSCRIPTION FACTOR"/>
    <property type="match status" value="1"/>
</dbReference>
<evidence type="ECO:0000259" key="4">
    <source>
        <dbReference type="PROSITE" id="PS51032"/>
    </source>
</evidence>
<name>A0A0F9PHN9_9ZZZZ</name>
<dbReference type="PANTHER" id="PTHR32467:SF90">
    <property type="entry name" value="AP2-LIKE ETHYLENE-RESPONSIVE TRANSCRIPTION FACTOR AIL1"/>
    <property type="match status" value="1"/>
</dbReference>
<gene>
    <name evidence="5" type="ORF">LCGC14_1136610</name>
</gene>
<dbReference type="InterPro" id="IPR016177">
    <property type="entry name" value="DNA-bd_dom_sf"/>
</dbReference>
<keyword evidence="1" id="KW-0805">Transcription regulation</keyword>
<dbReference type="AlphaFoldDB" id="A0A0F9PHN9"/>
<evidence type="ECO:0000313" key="5">
    <source>
        <dbReference type="EMBL" id="KKN00551.1"/>
    </source>
</evidence>
<dbReference type="InterPro" id="IPR001471">
    <property type="entry name" value="AP2/ERF_dom"/>
</dbReference>
<dbReference type="SUPFAM" id="SSF54171">
    <property type="entry name" value="DNA-binding domain"/>
    <property type="match status" value="1"/>
</dbReference>
<dbReference type="Gene3D" id="3.30.730.10">
    <property type="entry name" value="AP2/ERF domain"/>
    <property type="match status" value="1"/>
</dbReference>
<evidence type="ECO:0000256" key="2">
    <source>
        <dbReference type="ARBA" id="ARBA00023125"/>
    </source>
</evidence>
<dbReference type="GO" id="GO:0003677">
    <property type="term" value="F:DNA binding"/>
    <property type="evidence" value="ECO:0007669"/>
    <property type="project" value="UniProtKB-KW"/>
</dbReference>
<protein>
    <recommendedName>
        <fullName evidence="4">AP2/ERF domain-containing protein</fullName>
    </recommendedName>
</protein>
<accession>A0A0F9PHN9</accession>
<dbReference type="SUPFAM" id="SSF54060">
    <property type="entry name" value="His-Me finger endonucleases"/>
    <property type="match status" value="1"/>
</dbReference>
<evidence type="ECO:0000256" key="1">
    <source>
        <dbReference type="ARBA" id="ARBA00023015"/>
    </source>
</evidence>
<organism evidence="5">
    <name type="scientific">marine sediment metagenome</name>
    <dbReference type="NCBI Taxonomy" id="412755"/>
    <lineage>
        <taxon>unclassified sequences</taxon>
        <taxon>metagenomes</taxon>
        <taxon>ecological metagenomes</taxon>
    </lineage>
</organism>
<keyword evidence="3" id="KW-0804">Transcription</keyword>
<dbReference type="SMART" id="SM00380">
    <property type="entry name" value="AP2"/>
    <property type="match status" value="1"/>
</dbReference>
<feature type="domain" description="AP2/ERF" evidence="4">
    <location>
        <begin position="102"/>
        <end position="158"/>
    </location>
</feature>
<dbReference type="Gene3D" id="3.90.75.20">
    <property type="match status" value="1"/>
</dbReference>
<dbReference type="Pfam" id="PF13392">
    <property type="entry name" value="HNH_3"/>
    <property type="match status" value="1"/>
</dbReference>
<dbReference type="PROSITE" id="PS51032">
    <property type="entry name" value="AP2_ERF"/>
    <property type="match status" value="1"/>
</dbReference>
<dbReference type="GO" id="GO:0003700">
    <property type="term" value="F:DNA-binding transcription factor activity"/>
    <property type="evidence" value="ECO:0007669"/>
    <property type="project" value="InterPro"/>
</dbReference>
<dbReference type="InterPro" id="IPR036955">
    <property type="entry name" value="AP2/ERF_dom_sf"/>
</dbReference>
<dbReference type="InterPro" id="IPR003615">
    <property type="entry name" value="HNH_nuc"/>
</dbReference>
<proteinExistence type="predicted"/>
<sequence>MKTLTISDGQHAIVDDQDFERVGKYKWTASKRKFTTYATRYTGGGRRSPKRIYLHRFILAAKHGKEVDHINGNGLDCRRLNLRLCTTQENRRNQRKSRGKSIYKGVSKRARSSNWRAYINVGGKHKDLGEYVSEYEAGRVYDRAAIEYFGAFAKTNFPIDNYLSVVGPLPTCGAEVKNSPSLLISWRSKRDAEQFLHILRQELNEKLT</sequence>
<dbReference type="EMBL" id="LAZR01005363">
    <property type="protein sequence ID" value="KKN00551.1"/>
    <property type="molecule type" value="Genomic_DNA"/>
</dbReference>
<keyword evidence="2" id="KW-0238">DNA-binding</keyword>
<comment type="caution">
    <text evidence="5">The sequence shown here is derived from an EMBL/GenBank/DDBJ whole genome shotgun (WGS) entry which is preliminary data.</text>
</comment>
<dbReference type="InterPro" id="IPR044925">
    <property type="entry name" value="His-Me_finger_sf"/>
</dbReference>
<evidence type="ECO:0000256" key="3">
    <source>
        <dbReference type="ARBA" id="ARBA00023163"/>
    </source>
</evidence>